<dbReference type="GO" id="GO:0005886">
    <property type="term" value="C:plasma membrane"/>
    <property type="evidence" value="ECO:0007669"/>
    <property type="project" value="UniProtKB-SubCell"/>
</dbReference>
<comment type="catalytic activity">
    <reaction evidence="19">
        <text>L-threonyl-[protein] + ATP = O-phospho-L-threonyl-[protein] + ADP + H(+)</text>
        <dbReference type="Rhea" id="RHEA:46608"/>
        <dbReference type="Rhea" id="RHEA-COMP:11060"/>
        <dbReference type="Rhea" id="RHEA-COMP:11605"/>
        <dbReference type="ChEBI" id="CHEBI:15378"/>
        <dbReference type="ChEBI" id="CHEBI:30013"/>
        <dbReference type="ChEBI" id="CHEBI:30616"/>
        <dbReference type="ChEBI" id="CHEBI:61977"/>
        <dbReference type="ChEBI" id="CHEBI:456216"/>
        <dbReference type="EC" id="2.7.11.1"/>
    </reaction>
</comment>
<keyword evidence="7" id="KW-0433">Leucine-rich repeat</keyword>
<keyword evidence="10 23" id="KW-0732">Signal</keyword>
<dbReference type="Gene3D" id="1.10.510.10">
    <property type="entry name" value="Transferase(Phosphotransferase) domain 1"/>
    <property type="match status" value="1"/>
</dbReference>
<organism evidence="25 26">
    <name type="scientific">Salix brachista</name>
    <dbReference type="NCBI Taxonomy" id="2182728"/>
    <lineage>
        <taxon>Eukaryota</taxon>
        <taxon>Viridiplantae</taxon>
        <taxon>Streptophyta</taxon>
        <taxon>Embryophyta</taxon>
        <taxon>Tracheophyta</taxon>
        <taxon>Spermatophyta</taxon>
        <taxon>Magnoliopsida</taxon>
        <taxon>eudicotyledons</taxon>
        <taxon>Gunneridae</taxon>
        <taxon>Pentapetalae</taxon>
        <taxon>rosids</taxon>
        <taxon>fabids</taxon>
        <taxon>Malpighiales</taxon>
        <taxon>Salicaceae</taxon>
        <taxon>Saliceae</taxon>
        <taxon>Salix</taxon>
    </lineage>
</organism>
<evidence type="ECO:0000256" key="5">
    <source>
        <dbReference type="ARBA" id="ARBA00022527"/>
    </source>
</evidence>
<evidence type="ECO:0000256" key="9">
    <source>
        <dbReference type="ARBA" id="ARBA00022692"/>
    </source>
</evidence>
<evidence type="ECO:0000256" key="18">
    <source>
        <dbReference type="ARBA" id="ARBA00023180"/>
    </source>
</evidence>
<dbReference type="PROSITE" id="PS50011">
    <property type="entry name" value="PROTEIN_KINASE_DOM"/>
    <property type="match status" value="1"/>
</dbReference>
<dbReference type="FunFam" id="3.80.10.10:FF:000383">
    <property type="entry name" value="Leucine-rich repeat receptor protein kinase EMS1"/>
    <property type="match status" value="1"/>
</dbReference>
<evidence type="ECO:0000256" key="20">
    <source>
        <dbReference type="ARBA" id="ARBA00048679"/>
    </source>
</evidence>
<evidence type="ECO:0000256" key="15">
    <source>
        <dbReference type="ARBA" id="ARBA00022989"/>
    </source>
</evidence>
<evidence type="ECO:0000256" key="23">
    <source>
        <dbReference type="SAM" id="SignalP"/>
    </source>
</evidence>
<evidence type="ECO:0000256" key="10">
    <source>
        <dbReference type="ARBA" id="ARBA00022729"/>
    </source>
</evidence>
<evidence type="ECO:0000256" key="4">
    <source>
        <dbReference type="ARBA" id="ARBA00022475"/>
    </source>
</evidence>
<evidence type="ECO:0000313" key="25">
    <source>
        <dbReference type="EMBL" id="KAB5521350.1"/>
    </source>
</evidence>
<evidence type="ECO:0000256" key="17">
    <source>
        <dbReference type="ARBA" id="ARBA00023170"/>
    </source>
</evidence>
<keyword evidence="15 22" id="KW-1133">Transmembrane helix</keyword>
<dbReference type="Pfam" id="PF07714">
    <property type="entry name" value="PK_Tyr_Ser-Thr"/>
    <property type="match status" value="1"/>
</dbReference>
<proteinExistence type="predicted"/>
<keyword evidence="26" id="KW-1185">Reference proteome</keyword>
<evidence type="ECO:0000256" key="14">
    <source>
        <dbReference type="ARBA" id="ARBA00022840"/>
    </source>
</evidence>
<dbReference type="Proteomes" id="UP000326939">
    <property type="component" value="Chromosome 16"/>
</dbReference>
<dbReference type="Pfam" id="PF11721">
    <property type="entry name" value="Malectin"/>
    <property type="match status" value="1"/>
</dbReference>
<keyword evidence="12" id="KW-0547">Nucleotide-binding</keyword>
<evidence type="ECO:0000256" key="22">
    <source>
        <dbReference type="SAM" id="Phobius"/>
    </source>
</evidence>
<keyword evidence="16 22" id="KW-0472">Membrane</keyword>
<evidence type="ECO:0000256" key="19">
    <source>
        <dbReference type="ARBA" id="ARBA00047899"/>
    </source>
</evidence>
<feature type="region of interest" description="Disordered" evidence="21">
    <location>
        <begin position="856"/>
        <end position="889"/>
    </location>
</feature>
<keyword evidence="8" id="KW-0808">Transferase</keyword>
<evidence type="ECO:0000256" key="7">
    <source>
        <dbReference type="ARBA" id="ARBA00022614"/>
    </source>
</evidence>
<keyword evidence="4" id="KW-1003">Cell membrane</keyword>
<dbReference type="EC" id="2.7.11.1" evidence="3"/>
<dbReference type="SUPFAM" id="SSF52058">
    <property type="entry name" value="L domain-like"/>
    <property type="match status" value="1"/>
</dbReference>
<feature type="transmembrane region" description="Helical" evidence="22">
    <location>
        <begin position="597"/>
        <end position="620"/>
    </location>
</feature>
<dbReference type="InterPro" id="IPR001611">
    <property type="entry name" value="Leu-rich_rpt"/>
</dbReference>
<evidence type="ECO:0000256" key="16">
    <source>
        <dbReference type="ARBA" id="ARBA00023136"/>
    </source>
</evidence>
<dbReference type="GO" id="GO:0004674">
    <property type="term" value="F:protein serine/threonine kinase activity"/>
    <property type="evidence" value="ECO:0007669"/>
    <property type="project" value="UniProtKB-KW"/>
</dbReference>
<keyword evidence="5" id="KW-0723">Serine/threonine-protein kinase</keyword>
<dbReference type="InterPro" id="IPR001245">
    <property type="entry name" value="Ser-Thr/Tyr_kinase_cat_dom"/>
</dbReference>
<keyword evidence="6" id="KW-0597">Phosphoprotein</keyword>
<dbReference type="SMART" id="SM00220">
    <property type="entry name" value="S_TKc"/>
    <property type="match status" value="1"/>
</dbReference>
<dbReference type="PANTHER" id="PTHR48006">
    <property type="entry name" value="LEUCINE-RICH REPEAT-CONTAINING PROTEIN DDB_G0281931-RELATED"/>
    <property type="match status" value="1"/>
</dbReference>
<evidence type="ECO:0000259" key="24">
    <source>
        <dbReference type="PROSITE" id="PS50011"/>
    </source>
</evidence>
<dbReference type="PANTHER" id="PTHR48006:SF60">
    <property type="entry name" value="PROTEIN KINASE DOMAIN-CONTAINING PROTEIN"/>
    <property type="match status" value="1"/>
</dbReference>
<evidence type="ECO:0000256" key="8">
    <source>
        <dbReference type="ARBA" id="ARBA00022679"/>
    </source>
</evidence>
<comment type="caution">
    <text evidence="25">The sequence shown here is derived from an EMBL/GenBank/DDBJ whole genome shotgun (WGS) entry which is preliminary data.</text>
</comment>
<dbReference type="FunFam" id="3.80.10.10:FF:000041">
    <property type="entry name" value="LRR receptor-like serine/threonine-protein kinase ERECTA"/>
    <property type="match status" value="1"/>
</dbReference>
<keyword evidence="11" id="KW-0677">Repeat</keyword>
<keyword evidence="13" id="KW-0418">Kinase</keyword>
<dbReference type="InterPro" id="IPR000719">
    <property type="entry name" value="Prot_kinase_dom"/>
</dbReference>
<dbReference type="InterPro" id="IPR021720">
    <property type="entry name" value="Malectin_dom"/>
</dbReference>
<evidence type="ECO:0000256" key="3">
    <source>
        <dbReference type="ARBA" id="ARBA00012513"/>
    </source>
</evidence>
<evidence type="ECO:0000256" key="11">
    <source>
        <dbReference type="ARBA" id="ARBA00022737"/>
    </source>
</evidence>
<gene>
    <name evidence="25" type="ORF">DKX38_025669</name>
</gene>
<evidence type="ECO:0000256" key="13">
    <source>
        <dbReference type="ARBA" id="ARBA00022777"/>
    </source>
</evidence>
<evidence type="ECO:0000256" key="21">
    <source>
        <dbReference type="SAM" id="MobiDB-lite"/>
    </source>
</evidence>
<feature type="compositionally biased region" description="Basic and acidic residues" evidence="21">
    <location>
        <begin position="869"/>
        <end position="879"/>
    </location>
</feature>
<comment type="subcellular location">
    <subcellularLocation>
        <location evidence="1">Cell membrane</location>
    </subcellularLocation>
    <subcellularLocation>
        <location evidence="2">Membrane</location>
        <topology evidence="2">Single-pass type I membrane protein</topology>
    </subcellularLocation>
</comment>
<dbReference type="FunFam" id="1.10.510.10:FF:000044">
    <property type="entry name" value="Putative LRR receptor-like serine/threonine-protein kinase"/>
    <property type="match status" value="1"/>
</dbReference>
<keyword evidence="9 22" id="KW-0812">Transmembrane</keyword>
<dbReference type="AlphaFoldDB" id="A0A5N5JUZ5"/>
<dbReference type="PROSITE" id="PS00108">
    <property type="entry name" value="PROTEIN_KINASE_ST"/>
    <property type="match status" value="1"/>
</dbReference>
<evidence type="ECO:0000256" key="1">
    <source>
        <dbReference type="ARBA" id="ARBA00004236"/>
    </source>
</evidence>
<evidence type="ECO:0000256" key="6">
    <source>
        <dbReference type="ARBA" id="ARBA00022553"/>
    </source>
</evidence>
<dbReference type="InterPro" id="IPR011009">
    <property type="entry name" value="Kinase-like_dom_sf"/>
</dbReference>
<protein>
    <recommendedName>
        <fullName evidence="3">non-specific serine/threonine protein kinase</fullName>
        <ecNumber evidence="3">2.7.11.1</ecNumber>
    </recommendedName>
</protein>
<dbReference type="InterPro" id="IPR008271">
    <property type="entry name" value="Ser/Thr_kinase_AS"/>
</dbReference>
<dbReference type="Pfam" id="PF00560">
    <property type="entry name" value="LRR_1"/>
    <property type="match status" value="4"/>
</dbReference>
<keyword evidence="18" id="KW-0325">Glycoprotein</keyword>
<keyword evidence="14" id="KW-0067">ATP-binding</keyword>
<feature type="compositionally biased region" description="Low complexity" evidence="21">
    <location>
        <begin position="856"/>
        <end position="868"/>
    </location>
</feature>
<keyword evidence="17" id="KW-0675">Receptor</keyword>
<dbReference type="GO" id="GO:0005524">
    <property type="term" value="F:ATP binding"/>
    <property type="evidence" value="ECO:0007669"/>
    <property type="project" value="UniProtKB-KW"/>
</dbReference>
<accession>A0A5N5JUZ5</accession>
<feature type="domain" description="Protein kinase" evidence="24">
    <location>
        <begin position="532"/>
        <end position="836"/>
    </location>
</feature>
<dbReference type="SUPFAM" id="SSF56112">
    <property type="entry name" value="Protein kinase-like (PK-like)"/>
    <property type="match status" value="1"/>
</dbReference>
<comment type="catalytic activity">
    <reaction evidence="20">
        <text>L-seryl-[protein] + ATP = O-phospho-L-seryl-[protein] + ADP + H(+)</text>
        <dbReference type="Rhea" id="RHEA:17989"/>
        <dbReference type="Rhea" id="RHEA-COMP:9863"/>
        <dbReference type="Rhea" id="RHEA-COMP:11604"/>
        <dbReference type="ChEBI" id="CHEBI:15378"/>
        <dbReference type="ChEBI" id="CHEBI:29999"/>
        <dbReference type="ChEBI" id="CHEBI:30616"/>
        <dbReference type="ChEBI" id="CHEBI:83421"/>
        <dbReference type="ChEBI" id="CHEBI:456216"/>
        <dbReference type="EC" id="2.7.11.1"/>
    </reaction>
</comment>
<feature type="chain" id="PRO_5024428597" description="non-specific serine/threonine protein kinase" evidence="23">
    <location>
        <begin position="27"/>
        <end position="902"/>
    </location>
</feature>
<dbReference type="InterPro" id="IPR051824">
    <property type="entry name" value="LRR_Rcpt-Like_S/T_Kinase"/>
</dbReference>
<evidence type="ECO:0000313" key="26">
    <source>
        <dbReference type="Proteomes" id="UP000326939"/>
    </source>
</evidence>
<dbReference type="InterPro" id="IPR032675">
    <property type="entry name" value="LRR_dom_sf"/>
</dbReference>
<dbReference type="EMBL" id="VDCV01000016">
    <property type="protein sequence ID" value="KAB5521350.1"/>
    <property type="molecule type" value="Genomic_DNA"/>
</dbReference>
<sequence>MALWPSLHSKTLSVLIFGFVALNCFAGDRFAQGVTPLLPLDEVQILQNISDKLNISNWATIDQTSCAKAEWRNKTDDKTQSTVHCNCTFENGSVCHVTIIRVKGFNLNGVLPEELGDLPELLEIDLTRNYISGTIPPRLAQLPKLKILSLIVNRLTGPIPPEIGKITTLEELVLEDNLLGGSLPPDLGNLTSLRRLVLSANNFTGTIPDTFGNLKSLNDLIDGSELSGKIPEFIGNWINITTLDLQGTSLEGPIPSNISQLTSLESLRISDLSGSSSTLPNLQAMKNLTNLIMRNCLITGSIPDYFADMSSLKILDLSINRLTGNISIFKNLASVPVFLSNNLLTGEVPTWVLNKRKQVDLSYNNFSNFTLPDSGVCQQQKTVTDDEWCFTKGLPCKQNPEHRSLFINCGGDSNLRFNDNTYGVDSTDGGPASFFFSPEKWGYISTGLYLDSNNTGPFLAKNDFNLRVKDVYETARLAPQSLKYYALCLAKGKYKVQLHFAEIMYSNDQTYRSLGRRIFDISIQGITLWKNFNIAERAGGVGIGITEVFDNIIVNGSTLEIHLYWAGKGTTFVPERGVHGPLISAITVTPDLKKGGLSAGAVIGIVAASCVLAALFLLLLRTKGYLGGKDLENKGRTEGTGPEEHQLQLNWQTRKKILLGIAKGLSYLHEESRLKIVHRDIKATNVLLDNDLNAKISDFGLAKLDEEENTHISTRIAGTIGYMAPEYAMRGYLTDKADVYSFGVVALEVVSGKSNTNYRPKEDFVYLLDWAYVLHERNNLLELVDPRLGSSYSKEEAMKMLHLALLCTNQSPSLRPPMSSVVRMLEGNIPVEAPTINHGSTDQEARFKAFQLLSQDSQTQASTSSQISEEQRSRSRDGPWIDSSYSLQSQDEAKDLYPISID</sequence>
<evidence type="ECO:0000256" key="2">
    <source>
        <dbReference type="ARBA" id="ARBA00004479"/>
    </source>
</evidence>
<name>A0A5N5JUZ5_9ROSI</name>
<reference evidence="26" key="1">
    <citation type="journal article" date="2019" name="Gigascience">
        <title>De novo genome assembly of the endangered Acer yangbiense, a plant species with extremely small populations endemic to Yunnan Province, China.</title>
        <authorList>
            <person name="Yang J."/>
            <person name="Wariss H.M."/>
            <person name="Tao L."/>
            <person name="Zhang R."/>
            <person name="Yun Q."/>
            <person name="Hollingsworth P."/>
            <person name="Dao Z."/>
            <person name="Luo G."/>
            <person name="Guo H."/>
            <person name="Ma Y."/>
            <person name="Sun W."/>
        </authorList>
    </citation>
    <scope>NUCLEOTIDE SEQUENCE [LARGE SCALE GENOMIC DNA]</scope>
    <source>
        <strain evidence="26">cv. br00</strain>
    </source>
</reference>
<dbReference type="Gene3D" id="2.60.120.430">
    <property type="entry name" value="Galactose-binding lectin"/>
    <property type="match status" value="1"/>
</dbReference>
<feature type="signal peptide" evidence="23">
    <location>
        <begin position="1"/>
        <end position="26"/>
    </location>
</feature>
<evidence type="ECO:0000256" key="12">
    <source>
        <dbReference type="ARBA" id="ARBA00022741"/>
    </source>
</evidence>
<dbReference type="FunFam" id="2.60.120.430:FF:000004">
    <property type="entry name" value="Putative leucine-rich repeat receptor-like serine/threonine-protein kinase"/>
    <property type="match status" value="1"/>
</dbReference>
<dbReference type="Gene3D" id="3.80.10.10">
    <property type="entry name" value="Ribonuclease Inhibitor"/>
    <property type="match status" value="2"/>
</dbReference>